<reference evidence="1 2" key="1">
    <citation type="submission" date="2016-10" db="EMBL/GenBank/DDBJ databases">
        <authorList>
            <person name="de Groot N.N."/>
        </authorList>
    </citation>
    <scope>NUCLEOTIDE SEQUENCE [LARGE SCALE GENOMIC DNA]</scope>
    <source>
        <strain evidence="1 2">Vu-144</strain>
    </source>
</reference>
<keyword evidence="2" id="KW-1185">Reference proteome</keyword>
<keyword evidence="1" id="KW-0808">Transferase</keyword>
<dbReference type="EMBL" id="FNQY01000004">
    <property type="protein sequence ID" value="SDZ90690.1"/>
    <property type="molecule type" value="Genomic_DNA"/>
</dbReference>
<dbReference type="InterPro" id="IPR016181">
    <property type="entry name" value="Acyl_CoA_acyltransferase"/>
</dbReference>
<protein>
    <submittedName>
        <fullName evidence="1">Ribosomal-protein-alanine N-acetyltransferase</fullName>
    </submittedName>
</protein>
<evidence type="ECO:0000313" key="1">
    <source>
        <dbReference type="EMBL" id="SDZ90690.1"/>
    </source>
</evidence>
<dbReference type="OrthoDB" id="9811523at2"/>
<dbReference type="STRING" id="551991.SAMN05192529_1043"/>
<name>A0A1H3WUN8_9BACT</name>
<dbReference type="Proteomes" id="UP000199041">
    <property type="component" value="Unassembled WGS sequence"/>
</dbReference>
<accession>A0A1H3WUN8</accession>
<gene>
    <name evidence="1" type="ORF">SAMN05192529_1043</name>
</gene>
<dbReference type="GO" id="GO:0016740">
    <property type="term" value="F:transferase activity"/>
    <property type="evidence" value="ECO:0007669"/>
    <property type="project" value="UniProtKB-KW"/>
</dbReference>
<organism evidence="1 2">
    <name type="scientific">Arachidicoccus rhizosphaerae</name>
    <dbReference type="NCBI Taxonomy" id="551991"/>
    <lineage>
        <taxon>Bacteria</taxon>
        <taxon>Pseudomonadati</taxon>
        <taxon>Bacteroidota</taxon>
        <taxon>Chitinophagia</taxon>
        <taxon>Chitinophagales</taxon>
        <taxon>Chitinophagaceae</taxon>
        <taxon>Arachidicoccus</taxon>
    </lineage>
</organism>
<sequence>MNPDHWNKRIISGVLRSVTKFCFVRLFINRIEADVMPVNVCCKYLLLKCGLAKEGLLRSWLFWDQKYWDINMLSLIK</sequence>
<dbReference type="AlphaFoldDB" id="A0A1H3WUN8"/>
<proteinExistence type="predicted"/>
<dbReference type="Gene3D" id="3.40.630.30">
    <property type="match status" value="1"/>
</dbReference>
<dbReference type="RefSeq" id="WP_139188088.1">
    <property type="nucleotide sequence ID" value="NZ_FNQY01000004.1"/>
</dbReference>
<evidence type="ECO:0000313" key="2">
    <source>
        <dbReference type="Proteomes" id="UP000199041"/>
    </source>
</evidence>
<dbReference type="SUPFAM" id="SSF55729">
    <property type="entry name" value="Acyl-CoA N-acyltransferases (Nat)"/>
    <property type="match status" value="1"/>
</dbReference>